<dbReference type="InterPro" id="IPR021390">
    <property type="entry name" value="DUF3025"/>
</dbReference>
<dbReference type="RefSeq" id="WP_136003205.1">
    <property type="nucleotide sequence ID" value="NZ_SRYW01000002.1"/>
</dbReference>
<reference evidence="2 3" key="1">
    <citation type="submission" date="2019-04" db="EMBL/GenBank/DDBJ databases">
        <title>Microbes associate with the intestines of laboratory mice.</title>
        <authorList>
            <person name="Navarre W."/>
            <person name="Wong E."/>
            <person name="Huang K."/>
            <person name="Tropini C."/>
            <person name="Ng K."/>
            <person name="Yu B."/>
        </authorList>
    </citation>
    <scope>NUCLEOTIDE SEQUENCE [LARGE SCALE GENOMIC DNA]</scope>
    <source>
        <strain evidence="2 3">NM62_B4-13</strain>
    </source>
</reference>
<accession>A0A4S2D4X5</accession>
<dbReference type="AlphaFoldDB" id="A0A4S2D4X5"/>
<gene>
    <name evidence="2" type="ORF">E5352_02325</name>
</gene>
<evidence type="ECO:0000256" key="1">
    <source>
        <dbReference type="SAM" id="MobiDB-lite"/>
    </source>
</evidence>
<protein>
    <submittedName>
        <fullName evidence="2">DUF3025 domain-containing protein</fullName>
    </submittedName>
</protein>
<organism evidence="2 3">
    <name type="scientific">Stenotrophomonas maltophilia</name>
    <name type="common">Pseudomonas maltophilia</name>
    <name type="synonym">Xanthomonas maltophilia</name>
    <dbReference type="NCBI Taxonomy" id="40324"/>
    <lineage>
        <taxon>Bacteria</taxon>
        <taxon>Pseudomonadati</taxon>
        <taxon>Pseudomonadota</taxon>
        <taxon>Gammaproteobacteria</taxon>
        <taxon>Lysobacterales</taxon>
        <taxon>Lysobacteraceae</taxon>
        <taxon>Stenotrophomonas</taxon>
        <taxon>Stenotrophomonas maltophilia group</taxon>
    </lineage>
</organism>
<evidence type="ECO:0000313" key="2">
    <source>
        <dbReference type="EMBL" id="TGY36356.1"/>
    </source>
</evidence>
<dbReference type="Pfam" id="PF11227">
    <property type="entry name" value="DUF3025"/>
    <property type="match status" value="1"/>
</dbReference>
<comment type="caution">
    <text evidence="2">The sequence shown here is derived from an EMBL/GenBank/DDBJ whole genome shotgun (WGS) entry which is preliminary data.</text>
</comment>
<proteinExistence type="predicted"/>
<name>A0A4S2D4X5_STEMA</name>
<dbReference type="OrthoDB" id="5292474at2"/>
<dbReference type="EMBL" id="SRYW01000002">
    <property type="protein sequence ID" value="TGY36356.1"/>
    <property type="molecule type" value="Genomic_DNA"/>
</dbReference>
<feature type="region of interest" description="Disordered" evidence="1">
    <location>
        <begin position="266"/>
        <end position="309"/>
    </location>
</feature>
<dbReference type="Proteomes" id="UP000306631">
    <property type="component" value="Unassembled WGS sequence"/>
</dbReference>
<evidence type="ECO:0000313" key="3">
    <source>
        <dbReference type="Proteomes" id="UP000306631"/>
    </source>
</evidence>
<sequence>MTDAAAREAVGRRRFLAPARAQVDRACFGHPLFTAYAAYEDLMVASDWPAIDALDVRLALPGRQLVEQDDALLADGLHYEQRIAQGRIATRPCNWHDLFNALVWARYPQIKHALNARQCRDLHRDAPGGRTRAQAALTQFDETGVVVRVRDAALAGAWDRHDWDALFVQGADAWRNGDIAVAAVFGHALMEQALLPGRRLVGKCLLTEAEDDAQAVAQVAQAIMHGERLCDPLDLRPLPLMGIPGWHGLQDAAFYRQVDYFRPRREGRTYPPINGRTTPPRALHTPPPEPQIRSGRSAAPPRTRRPRAS</sequence>